<gene>
    <name evidence="1" type="ORF">H0I76_14060</name>
</gene>
<accession>A0A8J7M9M3</accession>
<name>A0A8J7M9M3_9RHOB</name>
<dbReference type="InterPro" id="IPR029055">
    <property type="entry name" value="Ntn_hydrolases_N"/>
</dbReference>
<evidence type="ECO:0000313" key="2">
    <source>
        <dbReference type="Proteomes" id="UP000655420"/>
    </source>
</evidence>
<dbReference type="Proteomes" id="UP000655420">
    <property type="component" value="Unassembled WGS sequence"/>
</dbReference>
<proteinExistence type="predicted"/>
<dbReference type="InterPro" id="IPR010430">
    <property type="entry name" value="DUF1028"/>
</dbReference>
<dbReference type="Pfam" id="PF06267">
    <property type="entry name" value="DUF1028"/>
    <property type="match status" value="1"/>
</dbReference>
<organism evidence="1 2">
    <name type="scientific">Thermohalobaculum xanthum</name>
    <dbReference type="NCBI Taxonomy" id="2753746"/>
    <lineage>
        <taxon>Bacteria</taxon>
        <taxon>Pseudomonadati</taxon>
        <taxon>Pseudomonadota</taxon>
        <taxon>Alphaproteobacteria</taxon>
        <taxon>Rhodobacterales</taxon>
        <taxon>Paracoccaceae</taxon>
        <taxon>Thermohalobaculum</taxon>
    </lineage>
</organism>
<dbReference type="RefSeq" id="WP_200610944.1">
    <property type="nucleotide sequence ID" value="NZ_JAEHHL010000008.1"/>
</dbReference>
<dbReference type="Gene3D" id="3.60.20.10">
    <property type="entry name" value="Glutamine Phosphoribosylpyrophosphate, subunit 1, domain 1"/>
    <property type="match status" value="1"/>
</dbReference>
<comment type="caution">
    <text evidence="1">The sequence shown here is derived from an EMBL/GenBank/DDBJ whole genome shotgun (WGS) entry which is preliminary data.</text>
</comment>
<dbReference type="EMBL" id="JAEHHL010000008">
    <property type="protein sequence ID" value="MBK0400320.1"/>
    <property type="molecule type" value="Genomic_DNA"/>
</dbReference>
<protein>
    <submittedName>
        <fullName evidence="1">DUF1028 domain-containing protein</fullName>
    </submittedName>
</protein>
<dbReference type="AlphaFoldDB" id="A0A8J7M9M3"/>
<sequence length="250" mass="26761">MTFSIVARDPVSGQFGVAVASRFFAVGALVPHIRPGRAAVATQAFISPFWGIEAADRVAAGEAPGPVLADLAARDAGAENRQIHAIDADGRTAQFTGGKCVDWAGHMAGENVSVAGNMLAGPQVLAAMLAAWRDAAALPLPERLLASMEAAEAAGGDKRGRQSAALRIHRAEVYPWIDLRADDHPDPLAELRRLWDVAHERFLHFAENMPTAANFSGTTDRTDLDRRIIEEERRRAADGIPSRSFATPLV</sequence>
<reference evidence="1" key="1">
    <citation type="submission" date="2020-12" db="EMBL/GenBank/DDBJ databases">
        <title>Bacterial taxonomy.</title>
        <authorList>
            <person name="Pan X."/>
        </authorList>
    </citation>
    <scope>NUCLEOTIDE SEQUENCE</scope>
    <source>
        <strain evidence="1">M0105</strain>
    </source>
</reference>
<dbReference type="SUPFAM" id="SSF56235">
    <property type="entry name" value="N-terminal nucleophile aminohydrolases (Ntn hydrolases)"/>
    <property type="match status" value="1"/>
</dbReference>
<evidence type="ECO:0000313" key="1">
    <source>
        <dbReference type="EMBL" id="MBK0400320.1"/>
    </source>
</evidence>
<dbReference type="PANTHER" id="PTHR39328">
    <property type="entry name" value="BLL2871 PROTEIN"/>
    <property type="match status" value="1"/>
</dbReference>
<keyword evidence="2" id="KW-1185">Reference proteome</keyword>
<dbReference type="PANTHER" id="PTHR39328:SF1">
    <property type="entry name" value="BLL2871 PROTEIN"/>
    <property type="match status" value="1"/>
</dbReference>